<dbReference type="Proteomes" id="UP001060085">
    <property type="component" value="Linkage Group LG08"/>
</dbReference>
<protein>
    <submittedName>
        <fullName evidence="1">Uncharacterized protein</fullName>
    </submittedName>
</protein>
<gene>
    <name evidence="1" type="ORF">M9H77_35272</name>
</gene>
<accession>A0ACB9ZNJ0</accession>
<sequence>MEEENEGQNPEEDVAQSYEFDAPEVSFCKVVLPPPFHAIAPKSSKAKESPLPFADFELSKAVSRFAQWENALAVVSTKFFSKMDNFTNHMNSLMATIIHLQSQVQKIKDRLPLA</sequence>
<organism evidence="1 2">
    <name type="scientific">Catharanthus roseus</name>
    <name type="common">Madagascar periwinkle</name>
    <name type="synonym">Vinca rosea</name>
    <dbReference type="NCBI Taxonomy" id="4058"/>
    <lineage>
        <taxon>Eukaryota</taxon>
        <taxon>Viridiplantae</taxon>
        <taxon>Streptophyta</taxon>
        <taxon>Embryophyta</taxon>
        <taxon>Tracheophyta</taxon>
        <taxon>Spermatophyta</taxon>
        <taxon>Magnoliopsida</taxon>
        <taxon>eudicotyledons</taxon>
        <taxon>Gunneridae</taxon>
        <taxon>Pentapetalae</taxon>
        <taxon>asterids</taxon>
        <taxon>lamiids</taxon>
        <taxon>Gentianales</taxon>
        <taxon>Apocynaceae</taxon>
        <taxon>Rauvolfioideae</taxon>
        <taxon>Vinceae</taxon>
        <taxon>Catharanthinae</taxon>
        <taxon>Catharanthus</taxon>
    </lineage>
</organism>
<evidence type="ECO:0000313" key="2">
    <source>
        <dbReference type="Proteomes" id="UP001060085"/>
    </source>
</evidence>
<comment type="caution">
    <text evidence="1">The sequence shown here is derived from an EMBL/GenBank/DDBJ whole genome shotgun (WGS) entry which is preliminary data.</text>
</comment>
<keyword evidence="2" id="KW-1185">Reference proteome</keyword>
<proteinExistence type="predicted"/>
<reference evidence="2" key="1">
    <citation type="journal article" date="2023" name="Nat. Plants">
        <title>Single-cell RNA sequencing provides a high-resolution roadmap for understanding the multicellular compartmentation of specialized metabolism.</title>
        <authorList>
            <person name="Sun S."/>
            <person name="Shen X."/>
            <person name="Li Y."/>
            <person name="Li Y."/>
            <person name="Wang S."/>
            <person name="Li R."/>
            <person name="Zhang H."/>
            <person name="Shen G."/>
            <person name="Guo B."/>
            <person name="Wei J."/>
            <person name="Xu J."/>
            <person name="St-Pierre B."/>
            <person name="Chen S."/>
            <person name="Sun C."/>
        </authorList>
    </citation>
    <scope>NUCLEOTIDE SEQUENCE [LARGE SCALE GENOMIC DNA]</scope>
</reference>
<name>A0ACB9ZNJ0_CATRO</name>
<evidence type="ECO:0000313" key="1">
    <source>
        <dbReference type="EMBL" id="KAI5649267.1"/>
    </source>
</evidence>
<dbReference type="EMBL" id="CM044708">
    <property type="protein sequence ID" value="KAI5649267.1"/>
    <property type="molecule type" value="Genomic_DNA"/>
</dbReference>